<dbReference type="Pfam" id="PF00583">
    <property type="entry name" value="Acetyltransf_1"/>
    <property type="match status" value="1"/>
</dbReference>
<dbReference type="NCBIfam" id="TIGR01575">
    <property type="entry name" value="rimI"/>
    <property type="match status" value="1"/>
</dbReference>
<sequence>MNAHGGGDETGGDGAAGITVGPLEFADAHSCAALERLLFAGESPWPAAAFAEELRAPHTRFFAARRSCPQRRRPWLVGYAGIALLGGAEPEAEVHTIGVDPKVQGRGIGRRLMALLLAEADAHGGPVFLDVRTDNEPAIALYRSEGFENIGMRPRYYQPSGADAYVMRRRAAEDTDGKEAAR</sequence>
<evidence type="ECO:0000313" key="5">
    <source>
        <dbReference type="Proteomes" id="UP001500839"/>
    </source>
</evidence>
<keyword evidence="4" id="KW-0687">Ribonucleoprotein</keyword>
<dbReference type="InterPro" id="IPR016181">
    <property type="entry name" value="Acyl_CoA_acyltransferase"/>
</dbReference>
<dbReference type="PROSITE" id="PS51186">
    <property type="entry name" value="GNAT"/>
    <property type="match status" value="1"/>
</dbReference>
<evidence type="ECO:0000256" key="2">
    <source>
        <dbReference type="ARBA" id="ARBA00023315"/>
    </source>
</evidence>
<reference evidence="5" key="1">
    <citation type="journal article" date="2019" name="Int. J. Syst. Evol. Microbiol.">
        <title>The Global Catalogue of Microorganisms (GCM) 10K type strain sequencing project: providing services to taxonomists for standard genome sequencing and annotation.</title>
        <authorList>
            <consortium name="The Broad Institute Genomics Platform"/>
            <consortium name="The Broad Institute Genome Sequencing Center for Infectious Disease"/>
            <person name="Wu L."/>
            <person name="Ma J."/>
        </authorList>
    </citation>
    <scope>NUCLEOTIDE SEQUENCE [LARGE SCALE GENOMIC DNA]</scope>
    <source>
        <strain evidence="5">JCM 18542</strain>
    </source>
</reference>
<dbReference type="RefSeq" id="WP_372435218.1">
    <property type="nucleotide sequence ID" value="NZ_BAABKQ010000001.1"/>
</dbReference>
<protein>
    <submittedName>
        <fullName evidence="4">Ribosomal protein S18-alanine N-acetyltransferase</fullName>
    </submittedName>
</protein>
<feature type="domain" description="N-acetyltransferase" evidence="3">
    <location>
        <begin position="18"/>
        <end position="172"/>
    </location>
</feature>
<dbReference type="GO" id="GO:0005840">
    <property type="term" value="C:ribosome"/>
    <property type="evidence" value="ECO:0007669"/>
    <property type="project" value="UniProtKB-KW"/>
</dbReference>
<evidence type="ECO:0000313" key="4">
    <source>
        <dbReference type="EMBL" id="GAA4807705.1"/>
    </source>
</evidence>
<dbReference type="EMBL" id="BAABKQ010000001">
    <property type="protein sequence ID" value="GAA4807705.1"/>
    <property type="molecule type" value="Genomic_DNA"/>
</dbReference>
<name>A0ABP9CB17_9ACTN</name>
<proteinExistence type="predicted"/>
<evidence type="ECO:0000259" key="3">
    <source>
        <dbReference type="PROSITE" id="PS51186"/>
    </source>
</evidence>
<dbReference type="Proteomes" id="UP001500839">
    <property type="component" value="Unassembled WGS sequence"/>
</dbReference>
<accession>A0ABP9CB17</accession>
<organism evidence="4 5">
    <name type="scientific">Tomitella cavernea</name>
    <dbReference type="NCBI Taxonomy" id="1387982"/>
    <lineage>
        <taxon>Bacteria</taxon>
        <taxon>Bacillati</taxon>
        <taxon>Actinomycetota</taxon>
        <taxon>Actinomycetes</taxon>
        <taxon>Mycobacteriales</taxon>
        <taxon>Tomitella</taxon>
    </lineage>
</organism>
<keyword evidence="5" id="KW-1185">Reference proteome</keyword>
<dbReference type="InterPro" id="IPR050832">
    <property type="entry name" value="Bact_Acetyltransf"/>
</dbReference>
<dbReference type="InterPro" id="IPR006464">
    <property type="entry name" value="AcTrfase_RimI/Ard1"/>
</dbReference>
<keyword evidence="1" id="KW-0808">Transferase</keyword>
<dbReference type="CDD" id="cd04301">
    <property type="entry name" value="NAT_SF"/>
    <property type="match status" value="1"/>
</dbReference>
<dbReference type="Gene3D" id="3.40.630.30">
    <property type="match status" value="1"/>
</dbReference>
<gene>
    <name evidence="4" type="primary">rimI</name>
    <name evidence="4" type="ORF">GCM10023353_09050</name>
</gene>
<evidence type="ECO:0000256" key="1">
    <source>
        <dbReference type="ARBA" id="ARBA00022679"/>
    </source>
</evidence>
<dbReference type="PANTHER" id="PTHR43877">
    <property type="entry name" value="AMINOALKYLPHOSPHONATE N-ACETYLTRANSFERASE-RELATED-RELATED"/>
    <property type="match status" value="1"/>
</dbReference>
<comment type="caution">
    <text evidence="4">The sequence shown here is derived from an EMBL/GenBank/DDBJ whole genome shotgun (WGS) entry which is preliminary data.</text>
</comment>
<dbReference type="SUPFAM" id="SSF55729">
    <property type="entry name" value="Acyl-CoA N-acyltransferases (Nat)"/>
    <property type="match status" value="1"/>
</dbReference>
<dbReference type="InterPro" id="IPR000182">
    <property type="entry name" value="GNAT_dom"/>
</dbReference>
<keyword evidence="2" id="KW-0012">Acyltransferase</keyword>
<keyword evidence="4" id="KW-0689">Ribosomal protein</keyword>